<feature type="domain" description="Phosphatase 2A Regulatory Subunit A helical" evidence="5">
    <location>
        <begin position="178"/>
        <end position="274"/>
    </location>
</feature>
<dbReference type="Pfam" id="PF22646">
    <property type="entry name" value="PPP2R1A-like_HEAT"/>
    <property type="match status" value="1"/>
</dbReference>
<evidence type="ECO:0000259" key="4">
    <source>
        <dbReference type="Pfam" id="PF22646"/>
    </source>
</evidence>
<evidence type="ECO:0000256" key="3">
    <source>
        <dbReference type="PROSITE-ProRule" id="PRU00103"/>
    </source>
</evidence>
<feature type="repeat" description="HEAT" evidence="3">
    <location>
        <begin position="284"/>
        <end position="322"/>
    </location>
</feature>
<dbReference type="InterPro" id="IPR021133">
    <property type="entry name" value="HEAT_type_2"/>
</dbReference>
<sequence length="613" mass="68503">MEANQNDELYPIAVLIDELKHDDVLLRLNAIHRLGTIALALGAERTREELIPFLDESVEDEDEVLTALSEELGNFVEYVGGPEYGHVLLSPLENLAAIEEPLVREKAVESLNKICEQLSQPQVEESFIPLVFRLSKADWFTSKISATGLYNAPYTRATPPSQESLRQHYGQLVHDDTPMVRRQAANNLAKFIKIMPATIVIEEMIPLFQHLAADDQDSVRLLTVDILIAIAEAVPKEQQSSRGVLLTALRSLFEDKSWRVRYMVADRFEKIAKAVDEEVVNRDLVPAFVKLLKDTEAEVRSAIAGQIPGFCALLERETLLHDVMPSIEELVSDQSQHVRAALGTQISGLAPILGKDETISHLLPMFLQMLKDEFPDVRLNIISKLELVNNVIGIELLSQSLLPAIVQLAEDKQWRVRLAIIEYVPLLASQLGVKFFDEKLSSLCMSWLGDTVFSIREASTQNLKKLTEVFGVEWANDAIVPKVMAMGQHPNYLYRMTTCFAVSTLAPALSLDVIEKSILPMMDKLVNDEIPNIRFNVAKSYAILIDTLKQLPEEGTVLALQKAGTPSQGCQKSHELITKSILPNLEKLQQDDDVDVRYFATTAAQGFTDAMQT</sequence>
<feature type="repeat" description="HEAT" evidence="3">
    <location>
        <begin position="518"/>
        <end position="550"/>
    </location>
</feature>
<dbReference type="GO" id="GO:0005634">
    <property type="term" value="C:nucleus"/>
    <property type="evidence" value="ECO:0007669"/>
    <property type="project" value="TreeGrafter"/>
</dbReference>
<feature type="repeat" description="HEAT" evidence="3">
    <location>
        <begin position="323"/>
        <end position="361"/>
    </location>
</feature>
<dbReference type="PANTHER" id="PTHR10648">
    <property type="entry name" value="SERINE/THREONINE-PROTEIN PHOSPHATASE PP2A 65 KDA REGULATORY SUBUNIT"/>
    <property type="match status" value="1"/>
</dbReference>
<evidence type="ECO:0000313" key="7">
    <source>
        <dbReference type="Proteomes" id="UP000800093"/>
    </source>
</evidence>
<dbReference type="PROSITE" id="PS50077">
    <property type="entry name" value="HEAT_REPEAT"/>
    <property type="match status" value="9"/>
</dbReference>
<feature type="repeat" description="HEAT" evidence="3">
    <location>
        <begin position="245"/>
        <end position="283"/>
    </location>
</feature>
<dbReference type="InterPro" id="IPR051023">
    <property type="entry name" value="PP2A_Regulatory_Subunit_A"/>
</dbReference>
<feature type="repeat" description="HEAT" evidence="3">
    <location>
        <begin position="204"/>
        <end position="242"/>
    </location>
</feature>
<evidence type="ECO:0000259" key="5">
    <source>
        <dbReference type="Pfam" id="PF22956"/>
    </source>
</evidence>
<comment type="similarity">
    <text evidence="2">Belongs to the phosphatase 2A regulatory subunit A family.</text>
</comment>
<reference evidence="7" key="1">
    <citation type="journal article" date="2020" name="Stud. Mycol.">
        <title>101 Dothideomycetes genomes: A test case for predicting lifestyles and emergence of pathogens.</title>
        <authorList>
            <person name="Haridas S."/>
            <person name="Albert R."/>
            <person name="Binder M."/>
            <person name="Bloem J."/>
            <person name="LaButti K."/>
            <person name="Salamov A."/>
            <person name="Andreopoulos B."/>
            <person name="Baker S."/>
            <person name="Barry K."/>
            <person name="Bills G."/>
            <person name="Bluhm B."/>
            <person name="Cannon C."/>
            <person name="Castanera R."/>
            <person name="Culley D."/>
            <person name="Daum C."/>
            <person name="Ezra D."/>
            <person name="Gonzalez J."/>
            <person name="Henrissat B."/>
            <person name="Kuo A."/>
            <person name="Liang C."/>
            <person name="Lipzen A."/>
            <person name="Lutzoni F."/>
            <person name="Magnuson J."/>
            <person name="Mondo S."/>
            <person name="Nolan M."/>
            <person name="Ohm R."/>
            <person name="Pangilinan J."/>
            <person name="Park H.-J."/>
            <person name="Ramirez L."/>
            <person name="Alfaro M."/>
            <person name="Sun H."/>
            <person name="Tritt A."/>
            <person name="Yoshinaga Y."/>
            <person name="Zwiers L.-H."/>
            <person name="Turgeon B."/>
            <person name="Goodwin S."/>
            <person name="Spatafora J."/>
            <person name="Crous P."/>
            <person name="Grigoriev I."/>
        </authorList>
    </citation>
    <scope>NUCLEOTIDE SEQUENCE [LARGE SCALE GENOMIC DNA]</scope>
    <source>
        <strain evidence="7">CBS 304.66</strain>
    </source>
</reference>
<feature type="domain" description="Phosphatase PP2A regulatory subunit A/Splicing factor 3B subunit 1-like HEAT repeat" evidence="4">
    <location>
        <begin position="277"/>
        <end position="354"/>
    </location>
</feature>
<dbReference type="FunFam" id="1.25.10.10:FF:000011">
    <property type="entry name" value="Serine/threonine-protein phosphatase 2A regulatory subunit A alpha isoform"/>
    <property type="match status" value="1"/>
</dbReference>
<evidence type="ECO:0000256" key="2">
    <source>
        <dbReference type="ARBA" id="ARBA00038332"/>
    </source>
</evidence>
<dbReference type="Proteomes" id="UP000800093">
    <property type="component" value="Unassembled WGS sequence"/>
</dbReference>
<dbReference type="PANTHER" id="PTHR10648:SF4">
    <property type="entry name" value="PROTEIN PHOSPHATASE 2 (FORMERLY 2A), REGULATORY SUBUNIT A, BETA ISOFORM-RELATED"/>
    <property type="match status" value="1"/>
</dbReference>
<feature type="repeat" description="HEAT" evidence="3">
    <location>
        <begin position="401"/>
        <end position="439"/>
    </location>
</feature>
<keyword evidence="1" id="KW-0677">Repeat</keyword>
<organism evidence="6 7">
    <name type="scientific">Lojkania enalia</name>
    <dbReference type="NCBI Taxonomy" id="147567"/>
    <lineage>
        <taxon>Eukaryota</taxon>
        <taxon>Fungi</taxon>
        <taxon>Dikarya</taxon>
        <taxon>Ascomycota</taxon>
        <taxon>Pezizomycotina</taxon>
        <taxon>Dothideomycetes</taxon>
        <taxon>Pleosporomycetidae</taxon>
        <taxon>Pleosporales</taxon>
        <taxon>Pleosporales incertae sedis</taxon>
        <taxon>Lojkania</taxon>
    </lineage>
</organism>
<dbReference type="GO" id="GO:0019888">
    <property type="term" value="F:protein phosphatase regulator activity"/>
    <property type="evidence" value="ECO:0007669"/>
    <property type="project" value="TreeGrafter"/>
</dbReference>
<name>A0A9P4N926_9PLEO</name>
<gene>
    <name evidence="6" type="ORF">CC78DRAFT_530610</name>
</gene>
<dbReference type="InterPro" id="IPR016024">
    <property type="entry name" value="ARM-type_fold"/>
</dbReference>
<dbReference type="InterPro" id="IPR055231">
    <property type="entry name" value="2AA_helical"/>
</dbReference>
<feature type="repeat" description="HEAT" evidence="3">
    <location>
        <begin position="581"/>
        <end position="613"/>
    </location>
</feature>
<feature type="domain" description="Phosphatase 2A Regulatory Subunit A helical" evidence="5">
    <location>
        <begin position="369"/>
        <end position="532"/>
    </location>
</feature>
<dbReference type="OrthoDB" id="340346at2759"/>
<dbReference type="Gene3D" id="1.25.10.10">
    <property type="entry name" value="Leucine-rich Repeat Variant"/>
    <property type="match status" value="1"/>
</dbReference>
<dbReference type="GO" id="GO:0005829">
    <property type="term" value="C:cytosol"/>
    <property type="evidence" value="ECO:0007669"/>
    <property type="project" value="TreeGrafter"/>
</dbReference>
<keyword evidence="7" id="KW-1185">Reference proteome</keyword>
<dbReference type="InterPro" id="IPR054573">
    <property type="entry name" value="PP2A/SF3B1-like_HEAT"/>
</dbReference>
<evidence type="ECO:0000313" key="6">
    <source>
        <dbReference type="EMBL" id="KAF2267836.1"/>
    </source>
</evidence>
<comment type="caution">
    <text evidence="6">The sequence shown here is derived from an EMBL/GenBank/DDBJ whole genome shotgun (WGS) entry which is preliminary data.</text>
</comment>
<feature type="repeat" description="HEAT" evidence="3">
    <location>
        <begin position="88"/>
        <end position="126"/>
    </location>
</feature>
<dbReference type="InterPro" id="IPR011989">
    <property type="entry name" value="ARM-like"/>
</dbReference>
<dbReference type="GO" id="GO:0000159">
    <property type="term" value="C:protein phosphatase type 2A complex"/>
    <property type="evidence" value="ECO:0007669"/>
    <property type="project" value="TreeGrafter"/>
</dbReference>
<evidence type="ECO:0000256" key="1">
    <source>
        <dbReference type="ARBA" id="ARBA00022737"/>
    </source>
</evidence>
<protein>
    <submittedName>
        <fullName evidence="6">Protein phosphatase PP2A regulatory subunit A</fullName>
    </submittedName>
</protein>
<dbReference type="SUPFAM" id="SSF48371">
    <property type="entry name" value="ARM repeat"/>
    <property type="match status" value="1"/>
</dbReference>
<accession>A0A9P4N926</accession>
<dbReference type="Pfam" id="PF22956">
    <property type="entry name" value="VPS15-like_hel"/>
    <property type="match status" value="2"/>
</dbReference>
<dbReference type="AlphaFoldDB" id="A0A9P4N926"/>
<dbReference type="EMBL" id="ML986589">
    <property type="protein sequence ID" value="KAF2267836.1"/>
    <property type="molecule type" value="Genomic_DNA"/>
</dbReference>
<feature type="repeat" description="HEAT" evidence="3">
    <location>
        <begin position="362"/>
        <end position="400"/>
    </location>
</feature>
<proteinExistence type="inferred from homology"/>